<evidence type="ECO:0000256" key="4">
    <source>
        <dbReference type="ARBA" id="ARBA00022833"/>
    </source>
</evidence>
<dbReference type="CDD" id="cd03379">
    <property type="entry name" value="beta_CA_cladeD"/>
    <property type="match status" value="1"/>
</dbReference>
<dbReference type="AlphaFoldDB" id="A0A3N1HLK0"/>
<dbReference type="EMBL" id="RJKN01000004">
    <property type="protein sequence ID" value="ROP43329.1"/>
    <property type="molecule type" value="Genomic_DNA"/>
</dbReference>
<dbReference type="SUPFAM" id="SSF53056">
    <property type="entry name" value="beta-carbonic anhydrase, cab"/>
    <property type="match status" value="1"/>
</dbReference>
<dbReference type="InParanoid" id="A0A3N1HLK0"/>
<comment type="cofactor">
    <cofactor evidence="7">
        <name>Zn(2+)</name>
        <dbReference type="ChEBI" id="CHEBI:29105"/>
    </cofactor>
    <text evidence="7">Binds 1 zinc ion per subunit.</text>
</comment>
<feature type="binding site" evidence="7">
    <location>
        <position position="92"/>
    </location>
    <ligand>
        <name>Zn(2+)</name>
        <dbReference type="ChEBI" id="CHEBI:29105"/>
    </ligand>
</feature>
<dbReference type="GO" id="GO:0008270">
    <property type="term" value="F:zinc ion binding"/>
    <property type="evidence" value="ECO:0007669"/>
    <property type="project" value="InterPro"/>
</dbReference>
<dbReference type="InterPro" id="IPR001765">
    <property type="entry name" value="Carbonic_anhydrase"/>
</dbReference>
<proteinExistence type="inferred from homology"/>
<dbReference type="Gene3D" id="3.40.1050.10">
    <property type="entry name" value="Carbonic anhydrase"/>
    <property type="match status" value="1"/>
</dbReference>
<evidence type="ECO:0000256" key="7">
    <source>
        <dbReference type="PIRSR" id="PIRSR601765-1"/>
    </source>
</evidence>
<dbReference type="EC" id="4.2.1.1" evidence="2"/>
<keyword evidence="3 7" id="KW-0479">Metal-binding</keyword>
<keyword evidence="4 7" id="KW-0862">Zinc</keyword>
<feature type="binding site" evidence="7">
    <location>
        <position position="38"/>
    </location>
    <ligand>
        <name>Zn(2+)</name>
        <dbReference type="ChEBI" id="CHEBI:29105"/>
    </ligand>
</feature>
<dbReference type="FunCoup" id="A0A3N1HLK0">
    <property type="interactions" value="2"/>
</dbReference>
<evidence type="ECO:0000256" key="2">
    <source>
        <dbReference type="ARBA" id="ARBA00012925"/>
    </source>
</evidence>
<dbReference type="PANTHER" id="PTHR43175:SF3">
    <property type="entry name" value="CARBON DISULFIDE HYDROLASE"/>
    <property type="match status" value="1"/>
</dbReference>
<keyword evidence="9" id="KW-1185">Reference proteome</keyword>
<dbReference type="InterPro" id="IPR036874">
    <property type="entry name" value="Carbonic_anhydrase_sf"/>
</dbReference>
<comment type="caution">
    <text evidence="8">The sequence shown here is derived from an EMBL/GenBank/DDBJ whole genome shotgun (WGS) entry which is preliminary data.</text>
</comment>
<evidence type="ECO:0000313" key="8">
    <source>
        <dbReference type="EMBL" id="ROP43329.1"/>
    </source>
</evidence>
<comment type="function">
    <text evidence="5">Catalyzes the reversible hydration of carbon dioxide to form bicarbonate.</text>
</comment>
<dbReference type="Pfam" id="PF00484">
    <property type="entry name" value="Pro_CA"/>
    <property type="match status" value="1"/>
</dbReference>
<name>A0A3N1HLK0_9ACTN</name>
<dbReference type="GO" id="GO:0004089">
    <property type="term" value="F:carbonate dehydratase activity"/>
    <property type="evidence" value="ECO:0007669"/>
    <property type="project" value="UniProtKB-EC"/>
</dbReference>
<dbReference type="Proteomes" id="UP000276232">
    <property type="component" value="Unassembled WGS sequence"/>
</dbReference>
<evidence type="ECO:0000256" key="3">
    <source>
        <dbReference type="ARBA" id="ARBA00022723"/>
    </source>
</evidence>
<accession>A0A3N1HLK0</accession>
<comment type="similarity">
    <text evidence="1">Belongs to the beta-class carbonic anhydrase family.</text>
</comment>
<dbReference type="PANTHER" id="PTHR43175">
    <property type="entry name" value="CARBONIC ANHYDRASE"/>
    <property type="match status" value="1"/>
</dbReference>
<sequence length="170" mass="18533">MTAFDDLLAANEVHARTYADGGLTGRAARGLGLVMCMDSRIEPLRMLGLEPGDAKILRNAGARVTGDVLRTLVLAVHLLEVTRVLVVAHTDCRMAKNTDEDVHRVMAGRGLDTRSLHFRTVPDQREGLRHDVQRVRSSPYLPDDLPVAGALYDLATGRLEVVVGEDEPTA</sequence>
<protein>
    <recommendedName>
        <fullName evidence="2">carbonic anhydrase</fullName>
        <ecNumber evidence="2">4.2.1.1</ecNumber>
    </recommendedName>
</protein>
<feature type="binding site" evidence="7">
    <location>
        <position position="89"/>
    </location>
    <ligand>
        <name>Zn(2+)</name>
        <dbReference type="ChEBI" id="CHEBI:29105"/>
    </ligand>
</feature>
<comment type="catalytic activity">
    <reaction evidence="6">
        <text>hydrogencarbonate + H(+) = CO2 + H2O</text>
        <dbReference type="Rhea" id="RHEA:10748"/>
        <dbReference type="ChEBI" id="CHEBI:15377"/>
        <dbReference type="ChEBI" id="CHEBI:15378"/>
        <dbReference type="ChEBI" id="CHEBI:16526"/>
        <dbReference type="ChEBI" id="CHEBI:17544"/>
        <dbReference type="EC" id="4.2.1.1"/>
    </reaction>
</comment>
<gene>
    <name evidence="8" type="ORF">EDC03_1932</name>
</gene>
<dbReference type="SMART" id="SM00947">
    <property type="entry name" value="Pro_CA"/>
    <property type="match status" value="1"/>
</dbReference>
<reference evidence="8 9" key="1">
    <citation type="journal article" date="2015" name="Stand. Genomic Sci.">
        <title>Genomic Encyclopedia of Bacterial and Archaeal Type Strains, Phase III: the genomes of soil and plant-associated and newly described type strains.</title>
        <authorList>
            <person name="Whitman W.B."/>
            <person name="Woyke T."/>
            <person name="Klenk H.P."/>
            <person name="Zhou Y."/>
            <person name="Lilburn T.G."/>
            <person name="Beck B.J."/>
            <person name="De Vos P."/>
            <person name="Vandamme P."/>
            <person name="Eisen J.A."/>
            <person name="Garrity G."/>
            <person name="Hugenholtz P."/>
            <person name="Kyrpides N.C."/>
        </authorList>
    </citation>
    <scope>NUCLEOTIDE SEQUENCE [LARGE SCALE GENOMIC DNA]</scope>
    <source>
        <strain evidence="8 9">CECT 7306</strain>
    </source>
</reference>
<dbReference type="RefSeq" id="WP_241967125.1">
    <property type="nucleotide sequence ID" value="NZ_RJKN01000004.1"/>
</dbReference>
<evidence type="ECO:0000256" key="5">
    <source>
        <dbReference type="ARBA" id="ARBA00024993"/>
    </source>
</evidence>
<feature type="binding site" evidence="7">
    <location>
        <position position="36"/>
    </location>
    <ligand>
        <name>Zn(2+)</name>
        <dbReference type="ChEBI" id="CHEBI:29105"/>
    </ligand>
</feature>
<evidence type="ECO:0000256" key="1">
    <source>
        <dbReference type="ARBA" id="ARBA00006217"/>
    </source>
</evidence>
<organism evidence="8 9">
    <name type="scientific">Pseudokineococcus lusitanus</name>
    <dbReference type="NCBI Taxonomy" id="763993"/>
    <lineage>
        <taxon>Bacteria</taxon>
        <taxon>Bacillati</taxon>
        <taxon>Actinomycetota</taxon>
        <taxon>Actinomycetes</taxon>
        <taxon>Kineosporiales</taxon>
        <taxon>Kineosporiaceae</taxon>
        <taxon>Pseudokineococcus</taxon>
    </lineage>
</organism>
<evidence type="ECO:0000256" key="6">
    <source>
        <dbReference type="ARBA" id="ARBA00048348"/>
    </source>
</evidence>
<evidence type="ECO:0000313" key="9">
    <source>
        <dbReference type="Proteomes" id="UP000276232"/>
    </source>
</evidence>